<evidence type="ECO:0000313" key="10">
    <source>
        <dbReference type="EMBL" id="PNF24583.1"/>
    </source>
</evidence>
<dbReference type="EMBL" id="NEVH01017441">
    <property type="protein sequence ID" value="PNF24583.1"/>
    <property type="molecule type" value="Genomic_DNA"/>
</dbReference>
<dbReference type="GO" id="GO:0008270">
    <property type="term" value="F:zinc ion binding"/>
    <property type="evidence" value="ECO:0007669"/>
    <property type="project" value="UniProtKB-KW"/>
</dbReference>
<evidence type="ECO:0000256" key="6">
    <source>
        <dbReference type="ARBA" id="ARBA00022833"/>
    </source>
</evidence>
<gene>
    <name evidence="10" type="ORF">B7P43_G03079</name>
</gene>
<dbReference type="SUPFAM" id="SSF57903">
    <property type="entry name" value="FYVE/PHD zinc finger"/>
    <property type="match status" value="1"/>
</dbReference>
<dbReference type="Pfam" id="PF01363">
    <property type="entry name" value="FYVE"/>
    <property type="match status" value="1"/>
</dbReference>
<evidence type="ECO:0000256" key="5">
    <source>
        <dbReference type="ARBA" id="ARBA00022771"/>
    </source>
</evidence>
<dbReference type="PANTHER" id="PTHR46465">
    <property type="entry name" value="LATERAL SIGNALING TARGET PROTEIN 2 HOMOLOG"/>
    <property type="match status" value="1"/>
</dbReference>
<dbReference type="FunCoup" id="A0A2J7Q7M2">
    <property type="interactions" value="152"/>
</dbReference>
<comment type="similarity">
    <text evidence="2">Belongs to the lst-2 family.</text>
</comment>
<dbReference type="CDD" id="cd15731">
    <property type="entry name" value="FYVE_LST2"/>
    <property type="match status" value="1"/>
</dbReference>
<name>A0A2J7Q7M2_9NEOP</name>
<keyword evidence="6" id="KW-0862">Zinc</keyword>
<accession>A0A2J7Q7M2</accession>
<dbReference type="PANTHER" id="PTHR46465:SF2">
    <property type="entry name" value="LATERAL SIGNALING TARGET PROTEIN 2 HOMOLOG"/>
    <property type="match status" value="1"/>
</dbReference>
<keyword evidence="11" id="KW-1185">Reference proteome</keyword>
<dbReference type="InterPro" id="IPR000306">
    <property type="entry name" value="Znf_FYVE"/>
</dbReference>
<dbReference type="Proteomes" id="UP000235965">
    <property type="component" value="Unassembled WGS sequence"/>
</dbReference>
<evidence type="ECO:0000256" key="3">
    <source>
        <dbReference type="ARBA" id="ARBA00019870"/>
    </source>
</evidence>
<evidence type="ECO:0000256" key="1">
    <source>
        <dbReference type="ARBA" id="ARBA00003580"/>
    </source>
</evidence>
<proteinExistence type="inferred from homology"/>
<dbReference type="PROSITE" id="PS50178">
    <property type="entry name" value="ZF_FYVE"/>
    <property type="match status" value="1"/>
</dbReference>
<organism evidence="10 11">
    <name type="scientific">Cryptotermes secundus</name>
    <dbReference type="NCBI Taxonomy" id="105785"/>
    <lineage>
        <taxon>Eukaryota</taxon>
        <taxon>Metazoa</taxon>
        <taxon>Ecdysozoa</taxon>
        <taxon>Arthropoda</taxon>
        <taxon>Hexapoda</taxon>
        <taxon>Insecta</taxon>
        <taxon>Pterygota</taxon>
        <taxon>Neoptera</taxon>
        <taxon>Polyneoptera</taxon>
        <taxon>Dictyoptera</taxon>
        <taxon>Blattodea</taxon>
        <taxon>Blattoidea</taxon>
        <taxon>Termitoidae</taxon>
        <taxon>Kalotermitidae</taxon>
        <taxon>Cryptotermitinae</taxon>
        <taxon>Cryptotermes</taxon>
    </lineage>
</organism>
<evidence type="ECO:0000313" key="11">
    <source>
        <dbReference type="Proteomes" id="UP000235965"/>
    </source>
</evidence>
<keyword evidence="5 7" id="KW-0863">Zinc-finger</keyword>
<dbReference type="InterPro" id="IPR011011">
    <property type="entry name" value="Znf_FYVE_PHD"/>
</dbReference>
<evidence type="ECO:0000256" key="7">
    <source>
        <dbReference type="PROSITE-ProRule" id="PRU00091"/>
    </source>
</evidence>
<sequence>MESIRKWFYKPKRDDPSLLAQFFYADEALNLVAAELDSFDGRKDPERCTALVNHLRQCQDKVLTICNRIMDVVIPAERANRDFRVKFPDDVMQENLAGQLWFGAECLAAGSSIMNREGESSAMRPLAKALTKALENVRNLLREQCLRGNTSNINGMNEAFGERLQEALKIFDRLFAEFELCYVSAMVPVKSTKEYELQQLVVVLFSETLQRALKMKLLTQEMVDDYDPALMFTIPRLAIVSGLLIFPDGPLCLDRTPADMSEMFRPFRTLLHKIRELLWTLNSKELFTLEKLMCSSEEPGDFRSSGQSVEIHEAAELIGTTPGAPSYPTVFDLDDFVTRFYIDYPSCKQFVTDFYASTSSRNTETQDLFNSAVNENISDIPRTEDEMNVVDSEVVPSWESTEESEDETEYIGETSECETVVTGMYNEAEENISSVESDSKTSVSLPEDIPTECNHIGLRESLVFGEHISTDQQSASLSSSSSFASHLDFQAQAFESPRLTANTSESEYSESCSLLPYSDTIKIPTPSASGFLLANQVGHESMLASMERLTSPRMPDLSPGAGESLPDGDSREALSVATATLSTLLLSTPNISPVCDVSHNAEEDSSIQSPLDSGVGTVVSCSDTGSFSDRSPDAASAPALVSSGMKPTDNSSTSHISTQTCCDISDNPQQQWQVETIPCSCTLSDRLATSDNFSRCLNELHYCADSCSRNCVKTGGGSCQNTEVDRCNTTVVRTHNNGICDNALGDSGENVLTCNDCLLSVEAEDLDRQTLMSSDVETFKVLSDRGEGLTNLTSCGANKNERVMCDRTTTADFSQDTSSLWNGRQTSVLLSHNADDLSYSEVNVSHVTLYNADVPQDFEENNVDANGGEIFERTFSHCNDVPEAALQLNGSYKDTVMSCGDHKQNKSLPRIVVKTEEDQGKSEGGKWFGVENGDGQCSLCSSNNAEGAQSQMSDFRLNCADSWKHLMVKQQNEVLSSSLGCSAQITSHLEQKIAENGRVRGSRKVFLHTNSSRNVASSFSTPSDTNYEAGGSTLAIVPSQNGRSLDVPLASSFSSTSSSCQSSVTVSSDSCSMSSDTSSFNSECQDDEEIALAMQAAEIANRNEARAKFRSSEDLVHRLFVCIAGVADQLQTNFAGDLRHILKCVFLMSASSSISTEEQDLEESAVTTVSVEPESSSPSGDNDFSRPVESAEEALSTGWETPASPVEVESPPPWIPDDMAPRCMSCEAVFTVVRRRHHCRNCGKVFCARCSSNSVPLPRYGHVKPVRVCNRCFLYQVTPFTLEELATRS</sequence>
<feature type="compositionally biased region" description="Low complexity" evidence="8">
    <location>
        <begin position="1164"/>
        <end position="1179"/>
    </location>
</feature>
<dbReference type="GO" id="GO:0031901">
    <property type="term" value="C:early endosome membrane"/>
    <property type="evidence" value="ECO:0007669"/>
    <property type="project" value="TreeGrafter"/>
</dbReference>
<dbReference type="InterPro" id="IPR013083">
    <property type="entry name" value="Znf_RING/FYVE/PHD"/>
</dbReference>
<dbReference type="InterPro" id="IPR043269">
    <property type="entry name" value="FYVE_LST2"/>
</dbReference>
<dbReference type="EMBL" id="NEVH01017441">
    <property type="protein sequence ID" value="PNF24584.1"/>
    <property type="molecule type" value="Genomic_DNA"/>
</dbReference>
<dbReference type="OrthoDB" id="20035at2759"/>
<evidence type="ECO:0000259" key="9">
    <source>
        <dbReference type="PROSITE" id="PS50178"/>
    </source>
</evidence>
<dbReference type="InterPro" id="IPR017455">
    <property type="entry name" value="Znf_FYVE-rel"/>
</dbReference>
<evidence type="ECO:0000256" key="2">
    <source>
        <dbReference type="ARBA" id="ARBA00008755"/>
    </source>
</evidence>
<dbReference type="Gene3D" id="3.30.40.10">
    <property type="entry name" value="Zinc/RING finger domain, C3HC4 (zinc finger)"/>
    <property type="match status" value="1"/>
</dbReference>
<comment type="caution">
    <text evidence="10">The sequence shown here is derived from an EMBL/GenBank/DDBJ whole genome shotgun (WGS) entry which is preliminary data.</text>
</comment>
<keyword evidence="4" id="KW-0479">Metal-binding</keyword>
<protein>
    <recommendedName>
        <fullName evidence="3">Lateral signaling target protein 2 homolog</fullName>
    </recommendedName>
</protein>
<feature type="compositionally biased region" description="Low complexity" evidence="8">
    <location>
        <begin position="626"/>
        <end position="639"/>
    </location>
</feature>
<dbReference type="SMART" id="SM00064">
    <property type="entry name" value="FYVE"/>
    <property type="match status" value="1"/>
</dbReference>
<dbReference type="InParanoid" id="A0A2J7Q7M2"/>
<evidence type="ECO:0000256" key="4">
    <source>
        <dbReference type="ARBA" id="ARBA00022723"/>
    </source>
</evidence>
<dbReference type="InterPro" id="IPR051118">
    <property type="entry name" value="LST-2"/>
</dbReference>
<feature type="region of interest" description="Disordered" evidence="8">
    <location>
        <begin position="1157"/>
        <end position="1208"/>
    </location>
</feature>
<reference evidence="10 11" key="1">
    <citation type="submission" date="2017-12" db="EMBL/GenBank/DDBJ databases">
        <title>Hemimetabolous genomes reveal molecular basis of termite eusociality.</title>
        <authorList>
            <person name="Harrison M.C."/>
            <person name="Jongepier E."/>
            <person name="Robertson H.M."/>
            <person name="Arning N."/>
            <person name="Bitard-Feildel T."/>
            <person name="Chao H."/>
            <person name="Childers C.P."/>
            <person name="Dinh H."/>
            <person name="Doddapaneni H."/>
            <person name="Dugan S."/>
            <person name="Gowin J."/>
            <person name="Greiner C."/>
            <person name="Han Y."/>
            <person name="Hu H."/>
            <person name="Hughes D.S.T."/>
            <person name="Huylmans A.-K."/>
            <person name="Kemena C."/>
            <person name="Kremer L.P.M."/>
            <person name="Lee S.L."/>
            <person name="Lopez-Ezquerra A."/>
            <person name="Mallet L."/>
            <person name="Monroy-Kuhn J.M."/>
            <person name="Moser A."/>
            <person name="Murali S.C."/>
            <person name="Muzny D.M."/>
            <person name="Otani S."/>
            <person name="Piulachs M.-D."/>
            <person name="Poelchau M."/>
            <person name="Qu J."/>
            <person name="Schaub F."/>
            <person name="Wada-Katsumata A."/>
            <person name="Worley K.C."/>
            <person name="Xie Q."/>
            <person name="Ylla G."/>
            <person name="Poulsen M."/>
            <person name="Gibbs R.A."/>
            <person name="Schal C."/>
            <person name="Richards S."/>
            <person name="Belles X."/>
            <person name="Korb J."/>
            <person name="Bornberg-Bauer E."/>
        </authorList>
    </citation>
    <scope>NUCLEOTIDE SEQUENCE [LARGE SCALE GENOMIC DNA]</scope>
    <source>
        <tissue evidence="10">Whole body</tissue>
    </source>
</reference>
<feature type="region of interest" description="Disordered" evidence="8">
    <location>
        <begin position="623"/>
        <end position="652"/>
    </location>
</feature>
<feature type="domain" description="FYVE-type" evidence="9">
    <location>
        <begin position="1217"/>
        <end position="1277"/>
    </location>
</feature>
<evidence type="ECO:0000256" key="8">
    <source>
        <dbReference type="SAM" id="MobiDB-lite"/>
    </source>
</evidence>
<comment type="function">
    <text evidence="1">Negative regulator of epidermal growth factor receptor (EGFR) signaling.</text>
</comment>